<dbReference type="OrthoDB" id="9797989at2"/>
<dbReference type="SUPFAM" id="SSF55729">
    <property type="entry name" value="Acyl-CoA N-acyltransferases (Nat)"/>
    <property type="match status" value="1"/>
</dbReference>
<dbReference type="EMBL" id="LT960612">
    <property type="protein sequence ID" value="SON53267.1"/>
    <property type="molecule type" value="Genomic_DNA"/>
</dbReference>
<feature type="domain" description="N-acetyltransferase" evidence="1">
    <location>
        <begin position="19"/>
        <end position="171"/>
    </location>
</feature>
<gene>
    <name evidence="2" type="ORF">VTAP4600_B1656</name>
</gene>
<dbReference type="PROSITE" id="PS51186">
    <property type="entry name" value="GNAT"/>
    <property type="match status" value="1"/>
</dbReference>
<dbReference type="PANTHER" id="PTHR39173">
    <property type="entry name" value="ACETYLTRANSFERASE"/>
    <property type="match status" value="1"/>
</dbReference>
<evidence type="ECO:0000313" key="2">
    <source>
        <dbReference type="EMBL" id="SON53267.1"/>
    </source>
</evidence>
<reference evidence="2 3" key="1">
    <citation type="submission" date="2017-10" db="EMBL/GenBank/DDBJ databases">
        <authorList>
            <person name="Banno H."/>
            <person name="Chua N.-H."/>
        </authorList>
    </citation>
    <scope>NUCLEOTIDE SEQUENCE [LARGE SCALE GENOMIC DNA]</scope>
    <source>
        <strain evidence="2">Vibrio tapetis CECT4600</strain>
    </source>
</reference>
<dbReference type="KEGG" id="vta:B1656"/>
<dbReference type="PANTHER" id="PTHR39173:SF1">
    <property type="entry name" value="ACETYLTRANSFERASE"/>
    <property type="match status" value="1"/>
</dbReference>
<keyword evidence="2" id="KW-0808">Transferase</keyword>
<evidence type="ECO:0000259" key="1">
    <source>
        <dbReference type="PROSITE" id="PS51186"/>
    </source>
</evidence>
<dbReference type="Pfam" id="PF13302">
    <property type="entry name" value="Acetyltransf_3"/>
    <property type="match status" value="1"/>
</dbReference>
<dbReference type="Gene3D" id="3.40.630.30">
    <property type="match status" value="1"/>
</dbReference>
<protein>
    <submittedName>
        <fullName evidence="2">Acetyltransferase, gnat family</fullName>
    </submittedName>
</protein>
<sequence length="171" mass="19622">MELVIPSMEQKSQFLDFYYDLADNDPDNADYYSLANESFSRYIKSLEDEEQGQNLRPQHVPCSHRWLCDSNSRIVGVIRIRHNISTPILEKFCGHIGYDIAPAYRNLGYATLMLGLGLKMASQLSIDSVLISADEDNFPSRKVIERNGGKLDTIVYSTEFESNIARYWIRT</sequence>
<dbReference type="InterPro" id="IPR016181">
    <property type="entry name" value="Acyl_CoA_acyltransferase"/>
</dbReference>
<keyword evidence="3" id="KW-1185">Reference proteome</keyword>
<accession>A0A2N8ZN13</accession>
<dbReference type="GO" id="GO:0016747">
    <property type="term" value="F:acyltransferase activity, transferring groups other than amino-acyl groups"/>
    <property type="evidence" value="ECO:0007669"/>
    <property type="project" value="InterPro"/>
</dbReference>
<dbReference type="Proteomes" id="UP000235828">
    <property type="component" value="Chromosome B"/>
</dbReference>
<dbReference type="InterPro" id="IPR000182">
    <property type="entry name" value="GNAT_dom"/>
</dbReference>
<evidence type="ECO:0000313" key="3">
    <source>
        <dbReference type="Proteomes" id="UP000235828"/>
    </source>
</evidence>
<dbReference type="RefSeq" id="WP_102525308.1">
    <property type="nucleotide sequence ID" value="NZ_LT960612.1"/>
</dbReference>
<proteinExistence type="predicted"/>
<organism evidence="2 3">
    <name type="scientific">Vibrio tapetis subsp. tapetis</name>
    <dbReference type="NCBI Taxonomy" id="1671868"/>
    <lineage>
        <taxon>Bacteria</taxon>
        <taxon>Pseudomonadati</taxon>
        <taxon>Pseudomonadota</taxon>
        <taxon>Gammaproteobacteria</taxon>
        <taxon>Vibrionales</taxon>
        <taxon>Vibrionaceae</taxon>
        <taxon>Vibrio</taxon>
    </lineage>
</organism>
<dbReference type="CDD" id="cd04301">
    <property type="entry name" value="NAT_SF"/>
    <property type="match status" value="1"/>
</dbReference>
<dbReference type="AlphaFoldDB" id="A0A2N8ZN13"/>
<name>A0A2N8ZN13_9VIBR</name>